<dbReference type="GO" id="GO:0042802">
    <property type="term" value="F:identical protein binding"/>
    <property type="evidence" value="ECO:0007669"/>
    <property type="project" value="UniProtKB-ARBA"/>
</dbReference>
<dbReference type="PANTHER" id="PTHR32309">
    <property type="entry name" value="TYROSINE-PROTEIN KINASE"/>
    <property type="match status" value="1"/>
</dbReference>
<keyword evidence="3" id="KW-1003">Cell membrane</keyword>
<keyword evidence="13" id="KW-0270">Exopolysaccharide synthesis</keyword>
<dbReference type="CDD" id="cd05387">
    <property type="entry name" value="BY-kinase"/>
    <property type="match status" value="1"/>
</dbReference>
<evidence type="ECO:0000256" key="5">
    <source>
        <dbReference type="ARBA" id="ARBA00022679"/>
    </source>
</evidence>
<comment type="function">
    <text evidence="15">Probably involved in polymerization and/or export of exopolysaccharide EPS I which functions as a virulence factor. May be involved in an ATP-dependent process in the pathway for EPS I production, possibly export of the trimeric repeat units across the inner membrane or their polymerization.</text>
</comment>
<dbReference type="InterPro" id="IPR027417">
    <property type="entry name" value="P-loop_NTPase"/>
</dbReference>
<dbReference type="PANTHER" id="PTHR32309:SF32">
    <property type="entry name" value="TYROSINE-PROTEIN KINASE ETK-RELATED"/>
    <property type="match status" value="1"/>
</dbReference>
<evidence type="ECO:0000256" key="17">
    <source>
        <dbReference type="ARBA" id="ARBA00081049"/>
    </source>
</evidence>
<evidence type="ECO:0000256" key="6">
    <source>
        <dbReference type="ARBA" id="ARBA00022692"/>
    </source>
</evidence>
<dbReference type="InterPro" id="IPR025669">
    <property type="entry name" value="AAA_dom"/>
</dbReference>
<dbReference type="NCBIfam" id="TIGR01007">
    <property type="entry name" value="eps_fam"/>
    <property type="match status" value="1"/>
</dbReference>
<feature type="domain" description="Tyrosine-protein kinase G-rich" evidence="23">
    <location>
        <begin position="401"/>
        <end position="480"/>
    </location>
</feature>
<evidence type="ECO:0000256" key="13">
    <source>
        <dbReference type="ARBA" id="ARBA00023169"/>
    </source>
</evidence>
<feature type="coiled-coil region" evidence="18">
    <location>
        <begin position="288"/>
        <end position="322"/>
    </location>
</feature>
<protein>
    <recommendedName>
        <fullName evidence="16">Putative tyrosine-protein kinase EpsB</fullName>
    </recommendedName>
    <alternativeName>
        <fullName evidence="17">EPS I polysaccharide export protein EpsB</fullName>
    </alternativeName>
</protein>
<dbReference type="Pfam" id="PF13807">
    <property type="entry name" value="GNVR"/>
    <property type="match status" value="1"/>
</dbReference>
<dbReference type="InterPro" id="IPR003856">
    <property type="entry name" value="LPS_length_determ_N"/>
</dbReference>
<dbReference type="eggNOG" id="COG3206">
    <property type="taxonomic scope" value="Bacteria"/>
</dbReference>
<evidence type="ECO:0000256" key="20">
    <source>
        <dbReference type="SAM" id="Phobius"/>
    </source>
</evidence>
<dbReference type="GO" id="GO:0005886">
    <property type="term" value="C:plasma membrane"/>
    <property type="evidence" value="ECO:0007669"/>
    <property type="project" value="UniProtKB-SubCell"/>
</dbReference>
<evidence type="ECO:0000256" key="9">
    <source>
        <dbReference type="ARBA" id="ARBA00022840"/>
    </source>
</evidence>
<keyword evidence="9" id="KW-0067">ATP-binding</keyword>
<keyword evidence="10 20" id="KW-1133">Transmembrane helix</keyword>
<dbReference type="Pfam" id="PF23607">
    <property type="entry name" value="WZC_N"/>
    <property type="match status" value="1"/>
</dbReference>
<dbReference type="Gene3D" id="3.40.50.300">
    <property type="entry name" value="P-loop containing nucleotide triphosphate hydrolases"/>
    <property type="match status" value="1"/>
</dbReference>
<dbReference type="HOGENOM" id="CLU_009912_0_0_4"/>
<evidence type="ECO:0000256" key="11">
    <source>
        <dbReference type="ARBA" id="ARBA00023136"/>
    </source>
</evidence>
<evidence type="ECO:0000313" key="24">
    <source>
        <dbReference type="EMBL" id="ACS18587.1"/>
    </source>
</evidence>
<evidence type="ECO:0000256" key="3">
    <source>
        <dbReference type="ARBA" id="ARBA00022475"/>
    </source>
</evidence>
<comment type="similarity">
    <text evidence="2">Belongs to the etk/wzc family.</text>
</comment>
<dbReference type="FunFam" id="3.40.50.300:FF:000527">
    <property type="entry name" value="Tyrosine-protein kinase etk"/>
    <property type="match status" value="1"/>
</dbReference>
<gene>
    <name evidence="24" type="ordered locus">Vapar_1940</name>
</gene>
<dbReference type="GO" id="GO:0005524">
    <property type="term" value="F:ATP binding"/>
    <property type="evidence" value="ECO:0007669"/>
    <property type="project" value="UniProtKB-KW"/>
</dbReference>
<keyword evidence="4" id="KW-0997">Cell inner membrane</keyword>
<dbReference type="STRING" id="543728.Vapar_1940"/>
<sequence>MNTPAVNTSNAARIGQPVAPSTPGAGDDNIHLSELIDIVLDHKWLVTAITALSLVLGLVYILLSTPVYQSNLLVQVEDAAADAKGFLGETSTLFDVKTPATGEIQVIRSRMVIGAAVDQTRAYIEAKPNYLPILGPWLARRASGLSEPGFLGMSGYVSGKEKIDVARFDVPPALEDEEPFVLTAQGQGKYTLSHDALDQPLAGTVGLPLHHVLDDGAIDLLIDKLEGKPGAQFVVSRASQLHTIEDLQKRLQLIEQGKQSNVISAALEDSDRDRLSRILNAIGDQYVQQNVERKAAEAQKTLVFLNEQLPEFKRQLEASEDAYTRFRNKNGTVAFDEEAKGVLAQTIELQTKLLETQQKRRELAARFTDSNTRVKTIDGQIAAIEKEIGGLNARVSRMPTLQQDALRLERDVRVNSGLYQSLQNNALQLRLVKEGKTGNVRVLDKAVKPKQPVKPQKPLILALALALGLLVSGAALAIVRSRFFTGIQDPQEIEAHTGLSVYSVVPFTPEQTVLDQGVATGAKGIQLLAVTHPDSPPIEALRSLRIALQFATLEAGNNRVLITGATPGIGKSFVSGNFAAIMAHAGKRVLLIDADMRKGHLNKQFGLPRDGGLSELLAGELSAQQAIRAQVLPNLDVLTTGKLPTNPADMLMSETFIRTLDMLSAQYELVIIDTPPVLVAADTAAVAPYMGAVLLVARADQTQLGELNESAKRLAHAGKAVSGVIFNGIDLTRRHYGSHGYRYGGYRYTTYKYNE</sequence>
<evidence type="ECO:0000259" key="22">
    <source>
        <dbReference type="Pfam" id="PF13614"/>
    </source>
</evidence>
<keyword evidence="7" id="KW-0547">Nucleotide-binding</keyword>
<feature type="transmembrane region" description="Helical" evidence="20">
    <location>
        <begin position="459"/>
        <end position="479"/>
    </location>
</feature>
<evidence type="ECO:0000256" key="8">
    <source>
        <dbReference type="ARBA" id="ARBA00022777"/>
    </source>
</evidence>
<feature type="transmembrane region" description="Helical" evidence="20">
    <location>
        <begin position="44"/>
        <end position="63"/>
    </location>
</feature>
<dbReference type="Pfam" id="PF02706">
    <property type="entry name" value="Wzz"/>
    <property type="match status" value="1"/>
</dbReference>
<dbReference type="InterPro" id="IPR050445">
    <property type="entry name" value="Bact_polysacc_biosynth/exp"/>
</dbReference>
<evidence type="ECO:0000256" key="18">
    <source>
        <dbReference type="SAM" id="Coils"/>
    </source>
</evidence>
<evidence type="ECO:0000256" key="15">
    <source>
        <dbReference type="ARBA" id="ARBA00054296"/>
    </source>
</evidence>
<feature type="region of interest" description="Disordered" evidence="19">
    <location>
        <begin position="1"/>
        <end position="25"/>
    </location>
</feature>
<keyword evidence="8" id="KW-0418">Kinase</keyword>
<dbReference type="OrthoDB" id="9808257at2"/>
<evidence type="ECO:0000256" key="19">
    <source>
        <dbReference type="SAM" id="MobiDB-lite"/>
    </source>
</evidence>
<dbReference type="GO" id="GO:0000271">
    <property type="term" value="P:polysaccharide biosynthetic process"/>
    <property type="evidence" value="ECO:0007669"/>
    <property type="project" value="UniProtKB-KW"/>
</dbReference>
<evidence type="ECO:0000259" key="23">
    <source>
        <dbReference type="Pfam" id="PF13807"/>
    </source>
</evidence>
<evidence type="ECO:0000256" key="10">
    <source>
        <dbReference type="ARBA" id="ARBA00022989"/>
    </source>
</evidence>
<keyword evidence="18" id="KW-0175">Coiled coil</keyword>
<keyword evidence="11 20" id="KW-0472">Membrane</keyword>
<name>C5CVD8_VARPS</name>
<keyword evidence="12" id="KW-0829">Tyrosine-protein kinase</keyword>
<evidence type="ECO:0000256" key="14">
    <source>
        <dbReference type="ARBA" id="ARBA00053015"/>
    </source>
</evidence>
<feature type="domain" description="AAA" evidence="22">
    <location>
        <begin position="568"/>
        <end position="681"/>
    </location>
</feature>
<feature type="domain" description="Polysaccharide chain length determinant N-terminal" evidence="21">
    <location>
        <begin position="28"/>
        <end position="119"/>
    </location>
</feature>
<feature type="compositionally biased region" description="Polar residues" evidence="19">
    <location>
        <begin position="1"/>
        <end position="11"/>
    </location>
</feature>
<comment type="catalytic activity">
    <reaction evidence="14">
        <text>L-tyrosyl-[protein] + ATP = O-phospho-L-tyrosyl-[protein] + ADP + H(+)</text>
        <dbReference type="Rhea" id="RHEA:10596"/>
        <dbReference type="Rhea" id="RHEA-COMP:10136"/>
        <dbReference type="Rhea" id="RHEA-COMP:20101"/>
        <dbReference type="ChEBI" id="CHEBI:15378"/>
        <dbReference type="ChEBI" id="CHEBI:30616"/>
        <dbReference type="ChEBI" id="CHEBI:46858"/>
        <dbReference type="ChEBI" id="CHEBI:61978"/>
        <dbReference type="ChEBI" id="CHEBI:456216"/>
    </reaction>
</comment>
<dbReference type="InterPro" id="IPR032807">
    <property type="entry name" value="GNVR"/>
</dbReference>
<dbReference type="eggNOG" id="COG0489">
    <property type="taxonomic scope" value="Bacteria"/>
</dbReference>
<dbReference type="InterPro" id="IPR005702">
    <property type="entry name" value="Wzc-like_C"/>
</dbReference>
<evidence type="ECO:0000256" key="2">
    <source>
        <dbReference type="ARBA" id="ARBA00008883"/>
    </source>
</evidence>
<proteinExistence type="inferred from homology"/>
<evidence type="ECO:0000259" key="21">
    <source>
        <dbReference type="Pfam" id="PF02706"/>
    </source>
</evidence>
<accession>C5CVD8</accession>
<keyword evidence="6 20" id="KW-0812">Transmembrane</keyword>
<dbReference type="EMBL" id="CP001635">
    <property type="protein sequence ID" value="ACS18587.1"/>
    <property type="molecule type" value="Genomic_DNA"/>
</dbReference>
<keyword evidence="5 24" id="KW-0808">Transferase</keyword>
<evidence type="ECO:0000256" key="16">
    <source>
        <dbReference type="ARBA" id="ARBA00067833"/>
    </source>
</evidence>
<evidence type="ECO:0000256" key="7">
    <source>
        <dbReference type="ARBA" id="ARBA00022741"/>
    </source>
</evidence>
<evidence type="ECO:0000256" key="12">
    <source>
        <dbReference type="ARBA" id="ARBA00023137"/>
    </source>
</evidence>
<evidence type="ECO:0000256" key="4">
    <source>
        <dbReference type="ARBA" id="ARBA00022519"/>
    </source>
</evidence>
<reference evidence="24" key="1">
    <citation type="submission" date="2009-06" db="EMBL/GenBank/DDBJ databases">
        <title>Complete sequence of chromosome 1 of Variovorax paradoxus S110.</title>
        <authorList>
            <consortium name="US DOE Joint Genome Institute"/>
            <person name="Lucas S."/>
            <person name="Copeland A."/>
            <person name="Lapidus A."/>
            <person name="Glavina del Rio T."/>
            <person name="Tice H."/>
            <person name="Bruce D."/>
            <person name="Goodwin L."/>
            <person name="Pitluck S."/>
            <person name="Chertkov O."/>
            <person name="Brettin T."/>
            <person name="Detter J.C."/>
            <person name="Han C."/>
            <person name="Larimer F."/>
            <person name="Land M."/>
            <person name="Hauser L."/>
            <person name="Kyrpides N."/>
            <person name="Ovchinnikova G."/>
            <person name="Orwin P."/>
            <person name="Leadbetter J.R."/>
            <person name="Spain J.C."/>
            <person name="Han J.I."/>
        </authorList>
    </citation>
    <scope>NUCLEOTIDE SEQUENCE</scope>
    <source>
        <strain evidence="24">S110</strain>
    </source>
</reference>
<evidence type="ECO:0000256" key="1">
    <source>
        <dbReference type="ARBA" id="ARBA00004429"/>
    </source>
</evidence>
<organism evidence="24">
    <name type="scientific">Variovorax paradoxus (strain S110)</name>
    <dbReference type="NCBI Taxonomy" id="543728"/>
    <lineage>
        <taxon>Bacteria</taxon>
        <taxon>Pseudomonadati</taxon>
        <taxon>Pseudomonadota</taxon>
        <taxon>Betaproteobacteria</taxon>
        <taxon>Burkholderiales</taxon>
        <taxon>Comamonadaceae</taxon>
        <taxon>Variovorax</taxon>
    </lineage>
</organism>
<dbReference type="InterPro" id="IPR005700">
    <property type="entry name" value="EPS_ExoP-like"/>
</dbReference>
<dbReference type="GO" id="GO:0004713">
    <property type="term" value="F:protein tyrosine kinase activity"/>
    <property type="evidence" value="ECO:0007669"/>
    <property type="project" value="UniProtKB-KW"/>
</dbReference>
<dbReference type="AlphaFoldDB" id="C5CVD8"/>
<dbReference type="Pfam" id="PF13614">
    <property type="entry name" value="AAA_31"/>
    <property type="match status" value="1"/>
</dbReference>
<dbReference type="SUPFAM" id="SSF52540">
    <property type="entry name" value="P-loop containing nucleoside triphosphate hydrolases"/>
    <property type="match status" value="1"/>
</dbReference>
<comment type="subcellular location">
    <subcellularLocation>
        <location evidence="1">Cell inner membrane</location>
        <topology evidence="1">Multi-pass membrane protein</topology>
    </subcellularLocation>
</comment>
<dbReference type="KEGG" id="vap:Vapar_1940"/>
<dbReference type="NCBIfam" id="TIGR01005">
    <property type="entry name" value="eps_transp_fam"/>
    <property type="match status" value="1"/>
</dbReference>